<feature type="region of interest" description="Disordered" evidence="1">
    <location>
        <begin position="279"/>
        <end position="302"/>
    </location>
</feature>
<evidence type="ECO:0000256" key="1">
    <source>
        <dbReference type="SAM" id="MobiDB-lite"/>
    </source>
</evidence>
<sequence length="437" mass="49369">MGRILPRLLARIPFEPQSWSPFVLPRRKLKSLYRSVPPRPSFHPARHLKSILLREPDTNPITSSRTFLRHKTLPPLLHQPRRVKHPQHDHDRPRAMTEQERQWWSSPYLRMLASPIRQCIATERYMPSDFLVRLAPMRLPSSLPRLNWARTGSVTQTLIPDGLQHPKFTARKSGKASYILCNRAAVSVLADPGSKRRASIGINIYPHLADHIAHLLRLRVLQELELLVDNLSALPRPPILKTRLIRRLSRADWDALRTTGTIPYPGAVAVLVVPPLQKDPATKQRPQPSMSPAPLKPEDTPPAAKNALLPLCTLHPVGPPAWDPEVGDGILPQAKVPLYNGVTLFPARSQRAALHALLTRLLGIERVAPHFIVKETSTEQDGGRRASHAFLLCSNPESVLRGDVTAVAIALWRIRIFEDQEEDVASQRMEGWERTRR</sequence>
<accession>A0A8H5HSI0</accession>
<reference evidence="2 3" key="1">
    <citation type="journal article" date="2020" name="ISME J.">
        <title>Uncovering the hidden diversity of litter-decomposition mechanisms in mushroom-forming fungi.</title>
        <authorList>
            <person name="Floudas D."/>
            <person name="Bentzer J."/>
            <person name="Ahren D."/>
            <person name="Johansson T."/>
            <person name="Persson P."/>
            <person name="Tunlid A."/>
        </authorList>
    </citation>
    <scope>NUCLEOTIDE SEQUENCE [LARGE SCALE GENOMIC DNA]</scope>
    <source>
        <strain evidence="2 3">CBS 661.87</strain>
    </source>
</reference>
<evidence type="ECO:0000313" key="2">
    <source>
        <dbReference type="EMBL" id="KAF5388414.1"/>
    </source>
</evidence>
<dbReference type="OrthoDB" id="3363286at2759"/>
<dbReference type="AlphaFoldDB" id="A0A8H5HSI0"/>
<name>A0A8H5HSI0_9AGAR</name>
<protein>
    <submittedName>
        <fullName evidence="2">Uncharacterized protein</fullName>
    </submittedName>
</protein>
<dbReference type="EMBL" id="JAACJP010000001">
    <property type="protein sequence ID" value="KAF5388414.1"/>
    <property type="molecule type" value="Genomic_DNA"/>
</dbReference>
<keyword evidence="3" id="KW-1185">Reference proteome</keyword>
<dbReference type="Proteomes" id="UP000565441">
    <property type="component" value="Unassembled WGS sequence"/>
</dbReference>
<evidence type="ECO:0000313" key="3">
    <source>
        <dbReference type="Proteomes" id="UP000565441"/>
    </source>
</evidence>
<gene>
    <name evidence="2" type="ORF">D9615_000254</name>
</gene>
<organism evidence="2 3">
    <name type="scientific">Tricholomella constricta</name>
    <dbReference type="NCBI Taxonomy" id="117010"/>
    <lineage>
        <taxon>Eukaryota</taxon>
        <taxon>Fungi</taxon>
        <taxon>Dikarya</taxon>
        <taxon>Basidiomycota</taxon>
        <taxon>Agaricomycotina</taxon>
        <taxon>Agaricomycetes</taxon>
        <taxon>Agaricomycetidae</taxon>
        <taxon>Agaricales</taxon>
        <taxon>Tricholomatineae</taxon>
        <taxon>Lyophyllaceae</taxon>
        <taxon>Tricholomella</taxon>
    </lineage>
</organism>
<proteinExistence type="predicted"/>
<comment type="caution">
    <text evidence="2">The sequence shown here is derived from an EMBL/GenBank/DDBJ whole genome shotgun (WGS) entry which is preliminary data.</text>
</comment>